<accession>A0A327W153</accession>
<dbReference type="EMBL" id="QLMA01000004">
    <property type="protein sequence ID" value="RAJ81976.1"/>
    <property type="molecule type" value="Genomic_DNA"/>
</dbReference>
<comment type="caution">
    <text evidence="1">The sequence shown here is derived from an EMBL/GenBank/DDBJ whole genome shotgun (WGS) entry which is preliminary data.</text>
</comment>
<name>A0A327W153_9BACT</name>
<dbReference type="AlphaFoldDB" id="A0A327W153"/>
<protein>
    <submittedName>
        <fullName evidence="1">Uncharacterized protein</fullName>
    </submittedName>
</protein>
<evidence type="ECO:0000313" key="2">
    <source>
        <dbReference type="Proteomes" id="UP000249819"/>
    </source>
</evidence>
<organism evidence="1 2">
    <name type="scientific">Chitinophaga dinghuensis</name>
    <dbReference type="NCBI Taxonomy" id="1539050"/>
    <lineage>
        <taxon>Bacteria</taxon>
        <taxon>Pseudomonadati</taxon>
        <taxon>Bacteroidota</taxon>
        <taxon>Chitinophagia</taxon>
        <taxon>Chitinophagales</taxon>
        <taxon>Chitinophagaceae</taxon>
        <taxon>Chitinophaga</taxon>
    </lineage>
</organism>
<dbReference type="Proteomes" id="UP000249819">
    <property type="component" value="Unassembled WGS sequence"/>
</dbReference>
<keyword evidence="2" id="KW-1185">Reference proteome</keyword>
<gene>
    <name evidence="1" type="ORF">CLV59_104201</name>
</gene>
<sequence>MYISTQLFESNKQYYFIIDSNTLTELCDTTL</sequence>
<proteinExistence type="predicted"/>
<reference evidence="1 2" key="1">
    <citation type="submission" date="2018-06" db="EMBL/GenBank/DDBJ databases">
        <title>Genomic Encyclopedia of Archaeal and Bacterial Type Strains, Phase II (KMG-II): from individual species to whole genera.</title>
        <authorList>
            <person name="Goeker M."/>
        </authorList>
    </citation>
    <scope>NUCLEOTIDE SEQUENCE [LARGE SCALE GENOMIC DNA]</scope>
    <source>
        <strain evidence="1 2">DSM 29821</strain>
    </source>
</reference>
<evidence type="ECO:0000313" key="1">
    <source>
        <dbReference type="EMBL" id="RAJ81976.1"/>
    </source>
</evidence>